<dbReference type="CDD" id="cd06170">
    <property type="entry name" value="LuxR_C_like"/>
    <property type="match status" value="1"/>
</dbReference>
<dbReference type="PRINTS" id="PR00364">
    <property type="entry name" value="DISEASERSIST"/>
</dbReference>
<evidence type="ECO:0000259" key="4">
    <source>
        <dbReference type="PROSITE" id="PS50017"/>
    </source>
</evidence>
<dbReference type="GO" id="GO:0003677">
    <property type="term" value="F:DNA binding"/>
    <property type="evidence" value="ECO:0007669"/>
    <property type="project" value="UniProtKB-KW"/>
</dbReference>
<dbReference type="PANTHER" id="PTHR44688">
    <property type="entry name" value="DNA-BINDING TRANSCRIPTIONAL ACTIVATOR DEVR_DOSR"/>
    <property type="match status" value="1"/>
</dbReference>
<comment type="caution">
    <text evidence="6">The sequence shown here is derived from an EMBL/GenBank/DDBJ whole genome shotgun (WGS) entry which is preliminary data.</text>
</comment>
<dbReference type="Pfam" id="PF00196">
    <property type="entry name" value="GerE"/>
    <property type="match status" value="1"/>
</dbReference>
<reference evidence="6 7" key="1">
    <citation type="submission" date="2021-03" db="EMBL/GenBank/DDBJ databases">
        <title>Genomic Encyclopedia of Type Strains, Phase IV (KMG-IV): sequencing the most valuable type-strain genomes for metagenomic binning, comparative biology and taxonomic classification.</title>
        <authorList>
            <person name="Goeker M."/>
        </authorList>
    </citation>
    <scope>NUCLEOTIDE SEQUENCE [LARGE SCALE GENOMIC DNA]</scope>
    <source>
        <strain evidence="6 7">DSM 26048</strain>
    </source>
</reference>
<evidence type="ECO:0000256" key="2">
    <source>
        <dbReference type="ARBA" id="ARBA00023125"/>
    </source>
</evidence>
<dbReference type="PRINTS" id="PR00038">
    <property type="entry name" value="HTHLUXR"/>
</dbReference>
<dbReference type="Gene3D" id="3.40.50.300">
    <property type="entry name" value="P-loop containing nucleotide triphosphate hydrolases"/>
    <property type="match status" value="1"/>
</dbReference>
<dbReference type="PANTHER" id="PTHR44688:SF16">
    <property type="entry name" value="DNA-BINDING TRANSCRIPTIONAL ACTIVATOR DEVR_DOSR"/>
    <property type="match status" value="1"/>
</dbReference>
<name>A0ABS4IRF1_9BACL</name>
<dbReference type="Proteomes" id="UP001519287">
    <property type="component" value="Unassembled WGS sequence"/>
</dbReference>
<dbReference type="Gene3D" id="1.10.10.10">
    <property type="entry name" value="Winged helix-like DNA-binding domain superfamily/Winged helix DNA-binding domain"/>
    <property type="match status" value="1"/>
</dbReference>
<organism evidence="6 7">
    <name type="scientific">Paenibacillus eucommiae</name>
    <dbReference type="NCBI Taxonomy" id="1355755"/>
    <lineage>
        <taxon>Bacteria</taxon>
        <taxon>Bacillati</taxon>
        <taxon>Bacillota</taxon>
        <taxon>Bacilli</taxon>
        <taxon>Bacillales</taxon>
        <taxon>Paenibacillaceae</taxon>
        <taxon>Paenibacillus</taxon>
    </lineage>
</organism>
<dbReference type="EMBL" id="JAGGLB010000002">
    <property type="protein sequence ID" value="MBP1989174.1"/>
    <property type="molecule type" value="Genomic_DNA"/>
</dbReference>
<dbReference type="PROSITE" id="PS50017">
    <property type="entry name" value="DEATH_DOMAIN"/>
    <property type="match status" value="1"/>
</dbReference>
<dbReference type="RefSeq" id="WP_209970007.1">
    <property type="nucleotide sequence ID" value="NZ_JAGGLB010000002.1"/>
</dbReference>
<evidence type="ECO:0000313" key="7">
    <source>
        <dbReference type="Proteomes" id="UP001519287"/>
    </source>
</evidence>
<evidence type="ECO:0000256" key="1">
    <source>
        <dbReference type="ARBA" id="ARBA00023015"/>
    </source>
</evidence>
<dbReference type="SUPFAM" id="SSF46894">
    <property type="entry name" value="C-terminal effector domain of the bipartite response regulators"/>
    <property type="match status" value="1"/>
</dbReference>
<feature type="domain" description="HTH luxR-type" evidence="5">
    <location>
        <begin position="617"/>
        <end position="680"/>
    </location>
</feature>
<evidence type="ECO:0000256" key="3">
    <source>
        <dbReference type="ARBA" id="ARBA00023163"/>
    </source>
</evidence>
<evidence type="ECO:0000259" key="5">
    <source>
        <dbReference type="PROSITE" id="PS50043"/>
    </source>
</evidence>
<protein>
    <submittedName>
        <fullName evidence="6">DNA-binding CsgD family transcriptional regulator</fullName>
    </submittedName>
</protein>
<dbReference type="InterPro" id="IPR000792">
    <property type="entry name" value="Tscrpt_reg_LuxR_C"/>
</dbReference>
<dbReference type="InterPro" id="IPR027417">
    <property type="entry name" value="P-loop_NTPase"/>
</dbReference>
<dbReference type="PROSITE" id="PS50043">
    <property type="entry name" value="HTH_LUXR_2"/>
    <property type="match status" value="1"/>
</dbReference>
<dbReference type="SUPFAM" id="SSF52540">
    <property type="entry name" value="P-loop containing nucleoside triphosphate hydrolases"/>
    <property type="match status" value="1"/>
</dbReference>
<keyword evidence="7" id="KW-1185">Reference proteome</keyword>
<dbReference type="SMART" id="SM00421">
    <property type="entry name" value="HTH_LUXR"/>
    <property type="match status" value="1"/>
</dbReference>
<dbReference type="InterPro" id="IPR036388">
    <property type="entry name" value="WH-like_DNA-bd_sf"/>
</dbReference>
<dbReference type="InterPro" id="IPR016032">
    <property type="entry name" value="Sig_transdc_resp-reg_C-effctor"/>
</dbReference>
<evidence type="ECO:0000313" key="6">
    <source>
        <dbReference type="EMBL" id="MBP1989174.1"/>
    </source>
</evidence>
<gene>
    <name evidence="6" type="ORF">J2Z66_000769</name>
</gene>
<proteinExistence type="predicted"/>
<feature type="domain" description="Death" evidence="4">
    <location>
        <begin position="181"/>
        <end position="250"/>
    </location>
</feature>
<keyword evidence="2 6" id="KW-0238">DNA-binding</keyword>
<keyword evidence="3" id="KW-0804">Transcription</keyword>
<keyword evidence="1" id="KW-0805">Transcription regulation</keyword>
<accession>A0ABS4IRF1</accession>
<dbReference type="PROSITE" id="PS00622">
    <property type="entry name" value="HTH_LUXR_1"/>
    <property type="match status" value="1"/>
</dbReference>
<dbReference type="InterPro" id="IPR000488">
    <property type="entry name" value="Death_dom"/>
</dbReference>
<sequence length="680" mass="78614">MSTVDPHSRLASEIDHLEQHFLVGREKEVLFFLERLKAEQPSEARIVNIYGTGGVGKSFLLGEFRRLAVHAHISFLLVDCRVTPRNPPEFCLHLLRALRYPVHRLGKKQMQIGILTEICLEALQKTTAQGKVVLAFDTFEEIGELEHWLRDEILAYLNSDILVIISGRFPLQGTWRSSPAWRQFIHRLPLAELEYDAVKQYLLRSGIERQEMIHHIWSQTKGHPLTLSLLVSTTLKQALQKSAKTDEGEVFAQVVNTWLKEVPDPDMRELVEGAAVLRHFNQELLSFVLEKQVTTDQFLKLTRYSFVQRVDRGWLLHDLLRDAIGNEMQMRAPEYFDRLWKRCILHYYRMIKQSVKEKSAFRESTEWVYYIANQLIRSLFYPKFFLYSSEPLNAMNWVEAEQYMHNRLLTAKETRIVHTNRDTNESIEYVITVEENLYGLKHIDLQELYDLDPSIVKLIRNDQGAVCGLTAIIPIQAHTLDYLLTKPLSSAYFSHLPEAKMKELRVPKPSVAGYFVKTLDVYDFGDISMMQASGLAFINHMMLAGYVVAAPPPLPLSHAILQSLGCEKVKDVVHYDYDGRTPTPLFFIDTRGNKLHDYLNRMVDSFGIVDGLEEDDANDALNRLTKREKNVAELVMQGCSNLEIAKNLYLSETTVKKHITHIYRKLDVKNRMQLINKQTK</sequence>